<keyword evidence="2" id="KW-0325">Glycoprotein</keyword>
<feature type="domain" description="Carboxylesterase type B" evidence="3">
    <location>
        <begin position="1"/>
        <end position="78"/>
    </location>
</feature>
<name>A0A1B0D6H7_PHLPP</name>
<proteinExistence type="inferred from homology"/>
<dbReference type="SUPFAM" id="SSF53474">
    <property type="entry name" value="alpha/beta-Hydrolases"/>
    <property type="match status" value="1"/>
</dbReference>
<comment type="similarity">
    <text evidence="1">Belongs to the type-B carboxylesterase/lipase family.</text>
</comment>
<dbReference type="Pfam" id="PF00135">
    <property type="entry name" value="COesterase"/>
    <property type="match status" value="1"/>
</dbReference>
<evidence type="ECO:0000313" key="5">
    <source>
        <dbReference type="Proteomes" id="UP000092462"/>
    </source>
</evidence>
<evidence type="ECO:0000256" key="2">
    <source>
        <dbReference type="ARBA" id="ARBA00023180"/>
    </source>
</evidence>
<dbReference type="PANTHER" id="PTHR43903">
    <property type="entry name" value="NEUROLIGIN"/>
    <property type="match status" value="1"/>
</dbReference>
<dbReference type="InterPro" id="IPR002018">
    <property type="entry name" value="CarbesteraseB"/>
</dbReference>
<dbReference type="VEuPathDB" id="VectorBase:PPAI003086"/>
<organism evidence="4 5">
    <name type="scientific">Phlebotomus papatasi</name>
    <name type="common">Sandfly</name>
    <dbReference type="NCBI Taxonomy" id="29031"/>
    <lineage>
        <taxon>Eukaryota</taxon>
        <taxon>Metazoa</taxon>
        <taxon>Ecdysozoa</taxon>
        <taxon>Arthropoda</taxon>
        <taxon>Hexapoda</taxon>
        <taxon>Insecta</taxon>
        <taxon>Pterygota</taxon>
        <taxon>Neoptera</taxon>
        <taxon>Endopterygota</taxon>
        <taxon>Diptera</taxon>
        <taxon>Nematocera</taxon>
        <taxon>Psychodoidea</taxon>
        <taxon>Psychodidae</taxon>
        <taxon>Phlebotomus</taxon>
        <taxon>Phlebotomus</taxon>
    </lineage>
</organism>
<dbReference type="AlphaFoldDB" id="A0A1B0D6H7"/>
<sequence>LAHRAILLSGSALSPWAIIPNPDRVREEVSQQMACHLDTSGVKKNTKDVTEDVSECLKSKPLEALMGVRLETVSPHTFSHPISICHQNALLGNFGEFQDSLFVIFQLDFHAKKILKSPADGRDLILSRRYASDVKNTIHVHMDSTMEALSDGHTVAPLIKTGYLHARRGAKTYLFHFGYQTKDSEYPQYSLGNSHVLARIILRKIGHPKNKWQTKNVWDILTTD</sequence>
<dbReference type="EnsemblMetazoa" id="PPAI003086-RA">
    <property type="protein sequence ID" value="PPAI003086-PA"/>
    <property type="gene ID" value="PPAI003086"/>
</dbReference>
<evidence type="ECO:0000259" key="3">
    <source>
        <dbReference type="Pfam" id="PF00135"/>
    </source>
</evidence>
<dbReference type="InterPro" id="IPR051093">
    <property type="entry name" value="Neuroligin/BSAL"/>
</dbReference>
<dbReference type="InterPro" id="IPR029058">
    <property type="entry name" value="AB_hydrolase_fold"/>
</dbReference>
<dbReference type="EMBL" id="AJVK01026023">
    <property type="status" value="NOT_ANNOTATED_CDS"/>
    <property type="molecule type" value="Genomic_DNA"/>
</dbReference>
<accession>A0A1B0D6H7</accession>
<dbReference type="Proteomes" id="UP000092462">
    <property type="component" value="Unassembled WGS sequence"/>
</dbReference>
<protein>
    <recommendedName>
        <fullName evidence="3">Carboxylesterase type B domain-containing protein</fullName>
    </recommendedName>
</protein>
<reference evidence="4" key="1">
    <citation type="submission" date="2022-08" db="UniProtKB">
        <authorList>
            <consortium name="EnsemblMetazoa"/>
        </authorList>
    </citation>
    <scope>IDENTIFICATION</scope>
    <source>
        <strain evidence="4">Israel</strain>
    </source>
</reference>
<dbReference type="EMBL" id="AJVK01026024">
    <property type="status" value="NOT_ANNOTATED_CDS"/>
    <property type="molecule type" value="Genomic_DNA"/>
</dbReference>
<evidence type="ECO:0000256" key="1">
    <source>
        <dbReference type="ARBA" id="ARBA00005964"/>
    </source>
</evidence>
<dbReference type="VEuPathDB" id="VectorBase:PPAPM1_011496"/>
<keyword evidence="5" id="KW-1185">Reference proteome</keyword>
<evidence type="ECO:0000313" key="4">
    <source>
        <dbReference type="EnsemblMetazoa" id="PPAI003086-PA"/>
    </source>
</evidence>
<dbReference type="Gene3D" id="3.40.50.1820">
    <property type="entry name" value="alpha/beta hydrolase"/>
    <property type="match status" value="2"/>
</dbReference>